<keyword evidence="10" id="KW-1185">Reference proteome</keyword>
<keyword evidence="4" id="KW-0274">FAD</keyword>
<evidence type="ECO:0000313" key="10">
    <source>
        <dbReference type="Proteomes" id="UP000419138"/>
    </source>
</evidence>
<keyword evidence="3" id="KW-0285">Flavoprotein</keyword>
<dbReference type="GO" id="GO:0003995">
    <property type="term" value="F:acyl-CoA dehydrogenase activity"/>
    <property type="evidence" value="ECO:0007669"/>
    <property type="project" value="TreeGrafter"/>
</dbReference>
<dbReference type="InterPro" id="IPR037069">
    <property type="entry name" value="AcylCoA_DH/ox_N_sf"/>
</dbReference>
<dbReference type="Gene3D" id="1.20.140.10">
    <property type="entry name" value="Butyryl-CoA Dehydrogenase, subunit A, domain 3"/>
    <property type="match status" value="1"/>
</dbReference>
<dbReference type="SUPFAM" id="SSF47203">
    <property type="entry name" value="Acyl-CoA dehydrogenase C-terminal domain-like"/>
    <property type="match status" value="1"/>
</dbReference>
<evidence type="ECO:0000256" key="1">
    <source>
        <dbReference type="ARBA" id="ARBA00001974"/>
    </source>
</evidence>
<dbReference type="InterPro" id="IPR009100">
    <property type="entry name" value="AcylCoA_DH/oxidase_NM_dom_sf"/>
</dbReference>
<evidence type="ECO:0000256" key="6">
    <source>
        <dbReference type="SAM" id="MobiDB-lite"/>
    </source>
</evidence>
<dbReference type="InterPro" id="IPR036250">
    <property type="entry name" value="AcylCo_DH-like_C"/>
</dbReference>
<feature type="region of interest" description="Disordered" evidence="6">
    <location>
        <begin position="1"/>
        <end position="62"/>
    </location>
</feature>
<protein>
    <submittedName>
        <fullName evidence="9">Acyl-CoA dehydrogenase</fullName>
    </submittedName>
</protein>
<organism evidence="9 10">
    <name type="scientific">Streptomyces jumonjinensis</name>
    <dbReference type="NCBI Taxonomy" id="1945"/>
    <lineage>
        <taxon>Bacteria</taxon>
        <taxon>Bacillati</taxon>
        <taxon>Actinomycetota</taxon>
        <taxon>Actinomycetes</taxon>
        <taxon>Kitasatosporales</taxon>
        <taxon>Streptomycetaceae</taxon>
        <taxon>Streptomyces</taxon>
    </lineage>
</organism>
<evidence type="ECO:0000256" key="2">
    <source>
        <dbReference type="ARBA" id="ARBA00009347"/>
    </source>
</evidence>
<dbReference type="InterPro" id="IPR009075">
    <property type="entry name" value="AcylCo_DH/oxidase_C"/>
</dbReference>
<name>A0A646KLK3_STRJU</name>
<dbReference type="Pfam" id="PF00441">
    <property type="entry name" value="Acyl-CoA_dh_1"/>
    <property type="match status" value="1"/>
</dbReference>
<dbReference type="Proteomes" id="UP000419138">
    <property type="component" value="Unassembled WGS sequence"/>
</dbReference>
<sequence length="431" mass="44075">MSADSPGSPESADSPGTPGSAESPGNSGNPGNPGPSGTPAPSSTPDPLEPPLGGGPPPDLLYSSAEDELRAAVRALLTDRADTPALLARAESGDPYDPALWTTLAQDIGAAGLLVPEKLGGQGASHREAAVVLEELGRGVVPAPYLTSSVIATETLLALVADHRPARADHRPEHIDRTDRVDRTETASLLAGLAAGRTTAVLAVPLSTSPYGPLPSGGAPVLGIADAPAADVLLVLETDGLYAVARPPLTPQTALDLTRPLAGATPSGGGARLADRPAGERAVRRGLLTGAGLLASEQLGVAEWCLAETVRHTRQRHQFNRPIGSFQALKHRMARIWLEVVSARAAARNAADALAAGSPDAPTAVAVAQAYTSRVAVHAAEECVQLHAGIGMTWEHPAHLYLKRAKSAELALGSPGSHKHALAGLIDLQAP</sequence>
<dbReference type="SUPFAM" id="SSF56645">
    <property type="entry name" value="Acyl-CoA dehydrogenase NM domain-like"/>
    <property type="match status" value="1"/>
</dbReference>
<comment type="similarity">
    <text evidence="2">Belongs to the acyl-CoA dehydrogenase family.</text>
</comment>
<evidence type="ECO:0000259" key="8">
    <source>
        <dbReference type="Pfam" id="PF02771"/>
    </source>
</evidence>
<evidence type="ECO:0000256" key="4">
    <source>
        <dbReference type="ARBA" id="ARBA00022827"/>
    </source>
</evidence>
<dbReference type="Gene3D" id="1.10.540.10">
    <property type="entry name" value="Acyl-CoA dehydrogenase/oxidase, N-terminal domain"/>
    <property type="match status" value="1"/>
</dbReference>
<evidence type="ECO:0000313" key="9">
    <source>
        <dbReference type="EMBL" id="MQT03192.1"/>
    </source>
</evidence>
<reference evidence="9 10" key="1">
    <citation type="submission" date="2019-05" db="EMBL/GenBank/DDBJ databases">
        <title>Comparative genomics and metabolomics analyses of clavulanic acid producing Streptomyces species provides insight into specialized metabolism and evolution of beta-lactam biosynthetic gene clusters.</title>
        <authorList>
            <person name="Moore M.A."/>
            <person name="Cruz-Morales P."/>
            <person name="Barona Gomez F."/>
            <person name="Kapil T."/>
        </authorList>
    </citation>
    <scope>NUCLEOTIDE SEQUENCE [LARGE SCALE GENOMIC DNA]</scope>
    <source>
        <strain evidence="9 10">NRRL 5741</strain>
    </source>
</reference>
<evidence type="ECO:0000256" key="5">
    <source>
        <dbReference type="ARBA" id="ARBA00023002"/>
    </source>
</evidence>
<gene>
    <name evidence="9" type="ORF">FF041_24270</name>
</gene>
<dbReference type="RefSeq" id="WP_153524760.1">
    <property type="nucleotide sequence ID" value="NZ_JBEPDZ010000042.1"/>
</dbReference>
<dbReference type="Pfam" id="PF02771">
    <property type="entry name" value="Acyl-CoA_dh_N"/>
    <property type="match status" value="1"/>
</dbReference>
<feature type="compositionally biased region" description="Low complexity" evidence="6">
    <location>
        <begin position="18"/>
        <end position="31"/>
    </location>
</feature>
<feature type="domain" description="Acyl-CoA dehydrogenase/oxidase N-terminal" evidence="8">
    <location>
        <begin position="65"/>
        <end position="156"/>
    </location>
</feature>
<keyword evidence="5" id="KW-0560">Oxidoreductase</keyword>
<feature type="domain" description="Acyl-CoA dehydrogenase/oxidase C-terminal" evidence="7">
    <location>
        <begin position="281"/>
        <end position="415"/>
    </location>
</feature>
<feature type="compositionally biased region" description="Pro residues" evidence="6">
    <location>
        <begin position="32"/>
        <end position="59"/>
    </location>
</feature>
<evidence type="ECO:0000259" key="7">
    <source>
        <dbReference type="Pfam" id="PF00441"/>
    </source>
</evidence>
<evidence type="ECO:0000256" key="3">
    <source>
        <dbReference type="ARBA" id="ARBA00022630"/>
    </source>
</evidence>
<dbReference type="PANTHER" id="PTHR43884:SF20">
    <property type="entry name" value="ACYL-COA DEHYDROGENASE FADE28"/>
    <property type="match status" value="1"/>
</dbReference>
<dbReference type="EMBL" id="VCLA01000165">
    <property type="protein sequence ID" value="MQT03192.1"/>
    <property type="molecule type" value="Genomic_DNA"/>
</dbReference>
<dbReference type="OrthoDB" id="8677713at2"/>
<proteinExistence type="inferred from homology"/>
<comment type="cofactor">
    <cofactor evidence="1">
        <name>FAD</name>
        <dbReference type="ChEBI" id="CHEBI:57692"/>
    </cofactor>
</comment>
<dbReference type="AlphaFoldDB" id="A0A646KLK3"/>
<dbReference type="GO" id="GO:0050660">
    <property type="term" value="F:flavin adenine dinucleotide binding"/>
    <property type="evidence" value="ECO:0007669"/>
    <property type="project" value="InterPro"/>
</dbReference>
<dbReference type="InterPro" id="IPR013786">
    <property type="entry name" value="AcylCoA_DH/ox_N"/>
</dbReference>
<comment type="caution">
    <text evidence="9">The sequence shown here is derived from an EMBL/GenBank/DDBJ whole genome shotgun (WGS) entry which is preliminary data.</text>
</comment>
<accession>A0A646KLK3</accession>
<dbReference type="PANTHER" id="PTHR43884">
    <property type="entry name" value="ACYL-COA DEHYDROGENASE"/>
    <property type="match status" value="1"/>
</dbReference>